<dbReference type="EMBL" id="SRMA01025045">
    <property type="protein sequence ID" value="TRY99738.1"/>
    <property type="molecule type" value="Genomic_DNA"/>
</dbReference>
<protein>
    <submittedName>
        <fullName evidence="2">Uncharacterized protein</fullName>
    </submittedName>
</protein>
<evidence type="ECO:0000313" key="3">
    <source>
        <dbReference type="Proteomes" id="UP000316079"/>
    </source>
</evidence>
<dbReference type="AlphaFoldDB" id="A0A553RC22"/>
<dbReference type="Proteomes" id="UP000316079">
    <property type="component" value="Unassembled WGS sequence"/>
</dbReference>
<evidence type="ECO:0000256" key="1">
    <source>
        <dbReference type="SAM" id="MobiDB-lite"/>
    </source>
</evidence>
<evidence type="ECO:0000313" key="2">
    <source>
        <dbReference type="EMBL" id="TRY99738.1"/>
    </source>
</evidence>
<name>A0A553RC22_9TELE</name>
<feature type="region of interest" description="Disordered" evidence="1">
    <location>
        <begin position="59"/>
        <end position="88"/>
    </location>
</feature>
<organism evidence="2 3">
    <name type="scientific">Danionella cerebrum</name>
    <dbReference type="NCBI Taxonomy" id="2873325"/>
    <lineage>
        <taxon>Eukaryota</taxon>
        <taxon>Metazoa</taxon>
        <taxon>Chordata</taxon>
        <taxon>Craniata</taxon>
        <taxon>Vertebrata</taxon>
        <taxon>Euteleostomi</taxon>
        <taxon>Actinopterygii</taxon>
        <taxon>Neopterygii</taxon>
        <taxon>Teleostei</taxon>
        <taxon>Ostariophysi</taxon>
        <taxon>Cypriniformes</taxon>
        <taxon>Danionidae</taxon>
        <taxon>Danioninae</taxon>
        <taxon>Danionella</taxon>
    </lineage>
</organism>
<reference evidence="2 3" key="1">
    <citation type="journal article" date="2019" name="Sci. Data">
        <title>Hybrid genome assembly and annotation of Danionella translucida.</title>
        <authorList>
            <person name="Kadobianskyi M."/>
            <person name="Schulze L."/>
            <person name="Schuelke M."/>
            <person name="Judkewitz B."/>
        </authorList>
    </citation>
    <scope>NUCLEOTIDE SEQUENCE [LARGE SCALE GENOMIC DNA]</scope>
    <source>
        <strain evidence="2 3">Bolton</strain>
    </source>
</reference>
<dbReference type="OrthoDB" id="9632339at2759"/>
<sequence length="106" mass="12205">MSPSVWLWNMVTSKLCSETDTITRVMLKQYHYIQLSQPIRDFGWVQTLKQHLWRCTLPEPSESESGLGRVSDYYSAGTSGREPLVERAEPRGRRVGVVHFAPDTKH</sequence>
<keyword evidence="3" id="KW-1185">Reference proteome</keyword>
<accession>A0A553RC22</accession>
<comment type="caution">
    <text evidence="2">The sequence shown here is derived from an EMBL/GenBank/DDBJ whole genome shotgun (WGS) entry which is preliminary data.</text>
</comment>
<gene>
    <name evidence="2" type="ORF">DNTS_033606</name>
</gene>
<proteinExistence type="predicted"/>